<dbReference type="EMBL" id="BKCJ010005293">
    <property type="protein sequence ID" value="GEU65927.1"/>
    <property type="molecule type" value="Genomic_DNA"/>
</dbReference>
<protein>
    <submittedName>
        <fullName evidence="3">Uncharacterized protein</fullName>
    </submittedName>
</protein>
<organism evidence="3">
    <name type="scientific">Tanacetum cinerariifolium</name>
    <name type="common">Dalmatian daisy</name>
    <name type="synonym">Chrysanthemum cinerariifolium</name>
    <dbReference type="NCBI Taxonomy" id="118510"/>
    <lineage>
        <taxon>Eukaryota</taxon>
        <taxon>Viridiplantae</taxon>
        <taxon>Streptophyta</taxon>
        <taxon>Embryophyta</taxon>
        <taxon>Tracheophyta</taxon>
        <taxon>Spermatophyta</taxon>
        <taxon>Magnoliopsida</taxon>
        <taxon>eudicotyledons</taxon>
        <taxon>Gunneridae</taxon>
        <taxon>Pentapetalae</taxon>
        <taxon>asterids</taxon>
        <taxon>campanulids</taxon>
        <taxon>Asterales</taxon>
        <taxon>Asteraceae</taxon>
        <taxon>Asteroideae</taxon>
        <taxon>Anthemideae</taxon>
        <taxon>Anthemidinae</taxon>
        <taxon>Tanacetum</taxon>
    </lineage>
</organism>
<accession>A0A6L2LY93</accession>
<reference evidence="3" key="1">
    <citation type="journal article" date="2019" name="Sci. Rep.">
        <title>Draft genome of Tanacetum cinerariifolium, the natural source of mosquito coil.</title>
        <authorList>
            <person name="Yamashiro T."/>
            <person name="Shiraishi A."/>
            <person name="Satake H."/>
            <person name="Nakayama K."/>
        </authorList>
    </citation>
    <scope>NUCLEOTIDE SEQUENCE</scope>
</reference>
<feature type="coiled-coil region" evidence="1">
    <location>
        <begin position="250"/>
        <end position="277"/>
    </location>
</feature>
<feature type="region of interest" description="Disordered" evidence="2">
    <location>
        <begin position="96"/>
        <end position="120"/>
    </location>
</feature>
<evidence type="ECO:0000256" key="1">
    <source>
        <dbReference type="SAM" id="Coils"/>
    </source>
</evidence>
<name>A0A6L2LY93_TANCI</name>
<feature type="region of interest" description="Disordered" evidence="2">
    <location>
        <begin position="62"/>
        <end position="83"/>
    </location>
</feature>
<dbReference type="AlphaFoldDB" id="A0A6L2LY93"/>
<feature type="non-terminal residue" evidence="3">
    <location>
        <position position="401"/>
    </location>
</feature>
<gene>
    <name evidence="3" type="ORF">Tci_037905</name>
</gene>
<proteinExistence type="predicted"/>
<sequence length="401" mass="46147">MSLLQEALHACAALTRRAEHLEYDEVAQTLEIKKLKRRVKKIEKGNKVRVLKLRRLKRVRTSQGVDTSDDTMMDDGSNQGRIIDEIDKDDAVALIDDKEEDKKDEEAEVDENSQEDEPAEVHEVVDVVTTTKLITEVVTDASETVTTASTIIRRKGVVIRDPEEESTTSSIIPADIKSKDKDIDWDGAIDNVKLKGKEDPAVQRYQAMKRKPQTEAQARKNMMMYLKNVVGFSLDYFKGMSYDDIRPIFEAKFNSNIEFLLKKKDQLEEEESRALQNDDVYTEATPLTRKNFDREDLEALWSLVKERFSTLKPKNFTDDFMLTTLGAMFEKPDAQAQVWKNQRTIHGQAMVKSWKLLESCGVHIITFSTTQLILLVDRRYPFSKFTLDQMLNAVRLQVEKE</sequence>
<keyword evidence="1" id="KW-0175">Coiled coil</keyword>
<evidence type="ECO:0000256" key="2">
    <source>
        <dbReference type="SAM" id="MobiDB-lite"/>
    </source>
</evidence>
<feature type="compositionally biased region" description="Acidic residues" evidence="2">
    <location>
        <begin position="106"/>
        <end position="118"/>
    </location>
</feature>
<evidence type="ECO:0000313" key="3">
    <source>
        <dbReference type="EMBL" id="GEU65927.1"/>
    </source>
</evidence>
<comment type="caution">
    <text evidence="3">The sequence shown here is derived from an EMBL/GenBank/DDBJ whole genome shotgun (WGS) entry which is preliminary data.</text>
</comment>